<gene>
    <name evidence="2" type="ORF">BU204_34950</name>
</gene>
<evidence type="ECO:0000256" key="1">
    <source>
        <dbReference type="SAM" id="Phobius"/>
    </source>
</evidence>
<keyword evidence="1" id="KW-0472">Membrane</keyword>
<evidence type="ECO:0008006" key="4">
    <source>
        <dbReference type="Google" id="ProtNLM"/>
    </source>
</evidence>
<organism evidence="2 3">
    <name type="scientific">Actinophytocola xanthii</name>
    <dbReference type="NCBI Taxonomy" id="1912961"/>
    <lineage>
        <taxon>Bacteria</taxon>
        <taxon>Bacillati</taxon>
        <taxon>Actinomycetota</taxon>
        <taxon>Actinomycetes</taxon>
        <taxon>Pseudonocardiales</taxon>
        <taxon>Pseudonocardiaceae</taxon>
    </lineage>
</organism>
<feature type="transmembrane region" description="Helical" evidence="1">
    <location>
        <begin position="118"/>
        <end position="136"/>
    </location>
</feature>
<evidence type="ECO:0000313" key="3">
    <source>
        <dbReference type="Proteomes" id="UP000185596"/>
    </source>
</evidence>
<dbReference type="RefSeq" id="WP_075130096.1">
    <property type="nucleotide sequence ID" value="NZ_MSIE01000100.1"/>
</dbReference>
<name>A0A1Q8C0P5_9PSEU</name>
<dbReference type="EMBL" id="MSIE01000100">
    <property type="protein sequence ID" value="OLF07927.1"/>
    <property type="molecule type" value="Genomic_DNA"/>
</dbReference>
<feature type="transmembrane region" description="Helical" evidence="1">
    <location>
        <begin position="77"/>
        <end position="98"/>
    </location>
</feature>
<dbReference type="AlphaFoldDB" id="A0A1Q8C0P5"/>
<reference evidence="2 3" key="1">
    <citation type="submission" date="2016-12" db="EMBL/GenBank/DDBJ databases">
        <title>The draft genome sequence of Actinophytocola sp. 11-183.</title>
        <authorList>
            <person name="Wang W."/>
            <person name="Yuan L."/>
        </authorList>
    </citation>
    <scope>NUCLEOTIDE SEQUENCE [LARGE SCALE GENOMIC DNA]</scope>
    <source>
        <strain evidence="2 3">11-183</strain>
    </source>
</reference>
<accession>A0A1Q8C0P5</accession>
<dbReference type="STRING" id="1912961.BU204_34950"/>
<dbReference type="OrthoDB" id="3825558at2"/>
<keyword evidence="1" id="KW-0812">Transmembrane</keyword>
<keyword evidence="1" id="KW-1133">Transmembrane helix</keyword>
<dbReference type="Pfam" id="PF11377">
    <property type="entry name" value="DUF3180"/>
    <property type="match status" value="1"/>
</dbReference>
<dbReference type="Proteomes" id="UP000185596">
    <property type="component" value="Unassembled WGS sequence"/>
</dbReference>
<keyword evidence="3" id="KW-1185">Reference proteome</keyword>
<feature type="transmembrane region" description="Helical" evidence="1">
    <location>
        <begin position="34"/>
        <end position="56"/>
    </location>
</feature>
<proteinExistence type="predicted"/>
<feature type="transmembrane region" description="Helical" evidence="1">
    <location>
        <begin position="9"/>
        <end position="28"/>
    </location>
</feature>
<dbReference type="InterPro" id="IPR021517">
    <property type="entry name" value="DUF3180"/>
</dbReference>
<evidence type="ECO:0000313" key="2">
    <source>
        <dbReference type="EMBL" id="OLF07927.1"/>
    </source>
</evidence>
<protein>
    <recommendedName>
        <fullName evidence="4">DUF3180 domain-containing protein</fullName>
    </recommendedName>
</protein>
<comment type="caution">
    <text evidence="2">The sequence shown here is derived from an EMBL/GenBank/DDBJ whole genome shotgun (WGS) entry which is preliminary data.</text>
</comment>
<sequence>MHFTRARDLALAGLVAAGVVYVLVSSFYGDLPPIPRFAGVTLLVLAVIEGVLGASLRSRIRNPDAARPIQPLTAARAVALAKASSLLGAIMLGAWLAMLGYVLPRRAELAAAAVDTRGAIIGVGCSVVLIAAALYLEWCCRTPDDQDDQPPEYRSGATG</sequence>